<name>A0ABU8KJS6_9HYPH</name>
<dbReference type="SUPFAM" id="SSF53335">
    <property type="entry name" value="S-adenosyl-L-methionine-dependent methyltransferases"/>
    <property type="match status" value="1"/>
</dbReference>
<accession>A0ABU8KJS6</accession>
<dbReference type="Pfam" id="PF13489">
    <property type="entry name" value="Methyltransf_23"/>
    <property type="match status" value="1"/>
</dbReference>
<keyword evidence="1" id="KW-0489">Methyltransferase</keyword>
<proteinExistence type="predicted"/>
<dbReference type="Proteomes" id="UP001366503">
    <property type="component" value="Unassembled WGS sequence"/>
</dbReference>
<keyword evidence="1" id="KW-0808">Transferase</keyword>
<protein>
    <submittedName>
        <fullName evidence="1">Class I SAM-dependent methyltransferase</fullName>
    </submittedName>
</protein>
<sequence>MTICPACCGTSTAKLFEVTADEASRHFLNPHQEPDRFRNLKSHLSDLWGSDICDIRKCADCGFGFADPFVAGGAEFYNLAWAYPSYPTMRWEYARTIEELAGLRTDGKTIIDVGAGFGYFLDRVKNKFFKISDISAVDYNETSQSILSSKGFTTFSSDIRGDSFDQLEEAFDFICLFQVFEHMDKVDDVFTRLKFLLKPQGSVFIAVPNENRTYYMESHGSLIDMPPNHIGRWTKQSFDAICRRHGLQLTKCEREPFDLLSFLKHDIVNSYLRKGEKPGSLSEFVRALPRSKAQRIAQGLTALAISPSRLPAWAYAVSNASTLGGNALWARIDKVSSPIDKVSSPSYGAIKSGCNERPDQFQESA</sequence>
<dbReference type="CDD" id="cd02440">
    <property type="entry name" value="AdoMet_MTases"/>
    <property type="match status" value="1"/>
</dbReference>
<dbReference type="GO" id="GO:0032259">
    <property type="term" value="P:methylation"/>
    <property type="evidence" value="ECO:0007669"/>
    <property type="project" value="UniProtKB-KW"/>
</dbReference>
<dbReference type="EMBL" id="JAPYKO010000024">
    <property type="protein sequence ID" value="MEI9405637.1"/>
    <property type="molecule type" value="Genomic_DNA"/>
</dbReference>
<evidence type="ECO:0000313" key="2">
    <source>
        <dbReference type="Proteomes" id="UP001366503"/>
    </source>
</evidence>
<dbReference type="InterPro" id="IPR029063">
    <property type="entry name" value="SAM-dependent_MTases_sf"/>
</dbReference>
<organism evidence="1 2">
    <name type="scientific">Mesorhizobium argentiipisi</name>
    <dbReference type="NCBI Taxonomy" id="3015175"/>
    <lineage>
        <taxon>Bacteria</taxon>
        <taxon>Pseudomonadati</taxon>
        <taxon>Pseudomonadota</taxon>
        <taxon>Alphaproteobacteria</taxon>
        <taxon>Hyphomicrobiales</taxon>
        <taxon>Phyllobacteriaceae</taxon>
        <taxon>Mesorhizobium</taxon>
    </lineage>
</organism>
<gene>
    <name evidence="1" type="ORF">O7A05_26225</name>
</gene>
<dbReference type="Gene3D" id="3.40.50.150">
    <property type="entry name" value="Vaccinia Virus protein VP39"/>
    <property type="match status" value="1"/>
</dbReference>
<reference evidence="1 2" key="1">
    <citation type="submission" date="2022-12" db="EMBL/GenBank/DDBJ databases">
        <authorList>
            <person name="Muema E."/>
        </authorList>
    </citation>
    <scope>NUCLEOTIDE SEQUENCE [LARGE SCALE GENOMIC DNA]</scope>
    <source>
        <strain evidence="2">1330</strain>
    </source>
</reference>
<evidence type="ECO:0000313" key="1">
    <source>
        <dbReference type="EMBL" id="MEI9405637.1"/>
    </source>
</evidence>
<dbReference type="GO" id="GO:0008168">
    <property type="term" value="F:methyltransferase activity"/>
    <property type="evidence" value="ECO:0007669"/>
    <property type="project" value="UniProtKB-KW"/>
</dbReference>
<keyword evidence="2" id="KW-1185">Reference proteome</keyword>
<dbReference type="PANTHER" id="PTHR43861">
    <property type="entry name" value="TRANS-ACONITATE 2-METHYLTRANSFERASE-RELATED"/>
    <property type="match status" value="1"/>
</dbReference>
<dbReference type="RefSeq" id="WP_337095863.1">
    <property type="nucleotide sequence ID" value="NZ_JAPYKO010000024.1"/>
</dbReference>
<dbReference type="PANTHER" id="PTHR43861:SF6">
    <property type="entry name" value="METHYLTRANSFERASE TYPE 11"/>
    <property type="match status" value="1"/>
</dbReference>
<comment type="caution">
    <text evidence="1">The sequence shown here is derived from an EMBL/GenBank/DDBJ whole genome shotgun (WGS) entry which is preliminary data.</text>
</comment>